<dbReference type="PROSITE" id="PS50110">
    <property type="entry name" value="RESPONSE_REGULATORY"/>
    <property type="match status" value="1"/>
</dbReference>
<feature type="domain" description="HTH luxR-type" evidence="4">
    <location>
        <begin position="142"/>
        <end position="207"/>
    </location>
</feature>
<organism evidence="6 7">
    <name type="scientific">Dyadobacter beijingensis</name>
    <dbReference type="NCBI Taxonomy" id="365489"/>
    <lineage>
        <taxon>Bacteria</taxon>
        <taxon>Pseudomonadati</taxon>
        <taxon>Bacteroidota</taxon>
        <taxon>Cytophagia</taxon>
        <taxon>Cytophagales</taxon>
        <taxon>Spirosomataceae</taxon>
        <taxon>Dyadobacter</taxon>
    </lineage>
</organism>
<reference evidence="7" key="1">
    <citation type="journal article" date="2019" name="Int. J. Syst. Evol. Microbiol.">
        <title>The Global Catalogue of Microorganisms (GCM) 10K type strain sequencing project: providing services to taxonomists for standard genome sequencing and annotation.</title>
        <authorList>
            <consortium name="The Broad Institute Genomics Platform"/>
            <consortium name="The Broad Institute Genome Sequencing Center for Infectious Disease"/>
            <person name="Wu L."/>
            <person name="Ma J."/>
        </authorList>
    </citation>
    <scope>NUCLEOTIDE SEQUENCE [LARGE SCALE GENOMIC DNA]</scope>
    <source>
        <strain evidence="7">CGMCC 1.6375</strain>
    </source>
</reference>
<dbReference type="PANTHER" id="PTHR45566:SF2">
    <property type="entry name" value="NARL SUBFAMILY"/>
    <property type="match status" value="1"/>
</dbReference>
<dbReference type="Gene3D" id="3.40.50.2300">
    <property type="match status" value="1"/>
</dbReference>
<keyword evidence="2 6" id="KW-0238">DNA-binding</keyword>
<evidence type="ECO:0000259" key="4">
    <source>
        <dbReference type="PROSITE" id="PS50043"/>
    </source>
</evidence>
<dbReference type="InterPro" id="IPR016032">
    <property type="entry name" value="Sig_transdc_resp-reg_C-effctor"/>
</dbReference>
<evidence type="ECO:0000256" key="1">
    <source>
        <dbReference type="ARBA" id="ARBA00022553"/>
    </source>
</evidence>
<dbReference type="CDD" id="cd06170">
    <property type="entry name" value="LuxR_C_like"/>
    <property type="match status" value="1"/>
</dbReference>
<dbReference type="SMART" id="SM00421">
    <property type="entry name" value="HTH_LUXR"/>
    <property type="match status" value="1"/>
</dbReference>
<sequence>MNKVLLVEDHDIVRIATNIVVTEVMGNVIIEEASTFASAMQMVSSASYQLIILDLSIPGTEHLVMIEKFRSLQPKVPVLVFSGQKEEVYGVHCIRSGAAGFVSKGAHSDELRQAIRTVLGGQRYLSQAVRSQLLGTMLKQGATDPGELLSAKELVVMDMLLEGKWTKEIAATLELKSTTVSTFKTRIFKKFGVTNLLDLAKHVEMYQAFKGNDL</sequence>
<protein>
    <submittedName>
        <fullName evidence="6">DNA-binding response regulator</fullName>
    </submittedName>
</protein>
<evidence type="ECO:0000313" key="6">
    <source>
        <dbReference type="EMBL" id="GGM96300.1"/>
    </source>
</evidence>
<dbReference type="CDD" id="cd17535">
    <property type="entry name" value="REC_NarL-like"/>
    <property type="match status" value="1"/>
</dbReference>
<proteinExistence type="predicted"/>
<dbReference type="PRINTS" id="PR00038">
    <property type="entry name" value="HTHLUXR"/>
</dbReference>
<dbReference type="InterPro" id="IPR051015">
    <property type="entry name" value="EvgA-like"/>
</dbReference>
<dbReference type="InterPro" id="IPR000792">
    <property type="entry name" value="Tscrpt_reg_LuxR_C"/>
</dbReference>
<dbReference type="InterPro" id="IPR001789">
    <property type="entry name" value="Sig_transdc_resp-reg_receiver"/>
</dbReference>
<dbReference type="Proteomes" id="UP000632339">
    <property type="component" value="Unassembled WGS sequence"/>
</dbReference>
<dbReference type="PROSITE" id="PS50043">
    <property type="entry name" value="HTH_LUXR_2"/>
    <property type="match status" value="1"/>
</dbReference>
<dbReference type="PROSITE" id="PS00622">
    <property type="entry name" value="HTH_LUXR_1"/>
    <property type="match status" value="1"/>
</dbReference>
<evidence type="ECO:0000256" key="2">
    <source>
        <dbReference type="ARBA" id="ARBA00023125"/>
    </source>
</evidence>
<keyword evidence="1 3" id="KW-0597">Phosphoprotein</keyword>
<keyword evidence="7" id="KW-1185">Reference proteome</keyword>
<dbReference type="InterPro" id="IPR011006">
    <property type="entry name" value="CheY-like_superfamily"/>
</dbReference>
<accession>A0ABQ2I205</accession>
<dbReference type="SUPFAM" id="SSF46894">
    <property type="entry name" value="C-terminal effector domain of the bipartite response regulators"/>
    <property type="match status" value="1"/>
</dbReference>
<evidence type="ECO:0000259" key="5">
    <source>
        <dbReference type="PROSITE" id="PS50110"/>
    </source>
</evidence>
<dbReference type="InterPro" id="IPR058245">
    <property type="entry name" value="NreC/VraR/RcsB-like_REC"/>
</dbReference>
<evidence type="ECO:0000313" key="7">
    <source>
        <dbReference type="Proteomes" id="UP000632339"/>
    </source>
</evidence>
<feature type="modified residue" description="4-aspartylphosphate" evidence="3">
    <location>
        <position position="54"/>
    </location>
</feature>
<dbReference type="SMART" id="SM00448">
    <property type="entry name" value="REC"/>
    <property type="match status" value="1"/>
</dbReference>
<gene>
    <name evidence="6" type="primary">gacA.4</name>
    <name evidence="6" type="ORF">GCM10010967_32360</name>
</gene>
<evidence type="ECO:0000256" key="3">
    <source>
        <dbReference type="PROSITE-ProRule" id="PRU00169"/>
    </source>
</evidence>
<dbReference type="Pfam" id="PF00196">
    <property type="entry name" value="GerE"/>
    <property type="match status" value="1"/>
</dbReference>
<dbReference type="Pfam" id="PF00072">
    <property type="entry name" value="Response_reg"/>
    <property type="match status" value="1"/>
</dbReference>
<comment type="caution">
    <text evidence="6">The sequence shown here is derived from an EMBL/GenBank/DDBJ whole genome shotgun (WGS) entry which is preliminary data.</text>
</comment>
<dbReference type="EMBL" id="BMLI01000001">
    <property type="protein sequence ID" value="GGM96300.1"/>
    <property type="molecule type" value="Genomic_DNA"/>
</dbReference>
<dbReference type="GO" id="GO:0003677">
    <property type="term" value="F:DNA binding"/>
    <property type="evidence" value="ECO:0007669"/>
    <property type="project" value="UniProtKB-KW"/>
</dbReference>
<name>A0ABQ2I205_9BACT</name>
<feature type="domain" description="Response regulatory" evidence="5">
    <location>
        <begin position="3"/>
        <end position="119"/>
    </location>
</feature>
<dbReference type="SUPFAM" id="SSF52172">
    <property type="entry name" value="CheY-like"/>
    <property type="match status" value="1"/>
</dbReference>
<dbReference type="PANTHER" id="PTHR45566">
    <property type="entry name" value="HTH-TYPE TRANSCRIPTIONAL REGULATOR YHJB-RELATED"/>
    <property type="match status" value="1"/>
</dbReference>
<dbReference type="RefSeq" id="WP_026350696.1">
    <property type="nucleotide sequence ID" value="NZ_BMLI01000001.1"/>
</dbReference>